<keyword evidence="2" id="KW-1185">Reference proteome</keyword>
<proteinExistence type="predicted"/>
<gene>
    <name evidence="1" type="ORF">CEXT_186081</name>
</gene>
<comment type="caution">
    <text evidence="1">The sequence shown here is derived from an EMBL/GenBank/DDBJ whole genome shotgun (WGS) entry which is preliminary data.</text>
</comment>
<evidence type="ECO:0000313" key="1">
    <source>
        <dbReference type="EMBL" id="GIY49038.1"/>
    </source>
</evidence>
<reference evidence="1 2" key="1">
    <citation type="submission" date="2021-06" db="EMBL/GenBank/DDBJ databases">
        <title>Caerostris extrusa draft genome.</title>
        <authorList>
            <person name="Kono N."/>
            <person name="Arakawa K."/>
        </authorList>
    </citation>
    <scope>NUCLEOTIDE SEQUENCE [LARGE SCALE GENOMIC DNA]</scope>
</reference>
<sequence length="69" mass="7793">MDKLTVDILDLIGGRSSRMEFPSIDVNPFLTVVQMIALNCSIEVTLLKEETAFDEDQLVSASLRQLERH</sequence>
<accession>A0AAV4TXK4</accession>
<dbReference type="AlphaFoldDB" id="A0AAV4TXK4"/>
<protein>
    <recommendedName>
        <fullName evidence="3">Carrier domain-containing protein</fullName>
    </recommendedName>
</protein>
<evidence type="ECO:0008006" key="3">
    <source>
        <dbReference type="Google" id="ProtNLM"/>
    </source>
</evidence>
<evidence type="ECO:0000313" key="2">
    <source>
        <dbReference type="Proteomes" id="UP001054945"/>
    </source>
</evidence>
<dbReference type="Proteomes" id="UP001054945">
    <property type="component" value="Unassembled WGS sequence"/>
</dbReference>
<name>A0AAV4TXK4_CAEEX</name>
<dbReference type="EMBL" id="BPLR01011791">
    <property type="protein sequence ID" value="GIY49038.1"/>
    <property type="molecule type" value="Genomic_DNA"/>
</dbReference>
<organism evidence="1 2">
    <name type="scientific">Caerostris extrusa</name>
    <name type="common">Bark spider</name>
    <name type="synonym">Caerostris bankana</name>
    <dbReference type="NCBI Taxonomy" id="172846"/>
    <lineage>
        <taxon>Eukaryota</taxon>
        <taxon>Metazoa</taxon>
        <taxon>Ecdysozoa</taxon>
        <taxon>Arthropoda</taxon>
        <taxon>Chelicerata</taxon>
        <taxon>Arachnida</taxon>
        <taxon>Araneae</taxon>
        <taxon>Araneomorphae</taxon>
        <taxon>Entelegynae</taxon>
        <taxon>Araneoidea</taxon>
        <taxon>Araneidae</taxon>
        <taxon>Caerostris</taxon>
    </lineage>
</organism>